<dbReference type="GO" id="GO:0005737">
    <property type="term" value="C:cytoplasm"/>
    <property type="evidence" value="ECO:0007669"/>
    <property type="project" value="TreeGrafter"/>
</dbReference>
<dbReference type="Pfam" id="PF01266">
    <property type="entry name" value="DAO"/>
    <property type="match status" value="1"/>
</dbReference>
<dbReference type="PANTHER" id="PTHR13847:SF281">
    <property type="entry name" value="FAD DEPENDENT OXIDOREDUCTASE DOMAIN-CONTAINING PROTEIN"/>
    <property type="match status" value="1"/>
</dbReference>
<dbReference type="InterPro" id="IPR006076">
    <property type="entry name" value="FAD-dep_OxRdtase"/>
</dbReference>
<reference evidence="3 4" key="1">
    <citation type="submission" date="2020-06" db="EMBL/GenBank/DDBJ databases">
        <title>Oricola thermophila sp. nov. isolated from a tidal sediments.</title>
        <authorList>
            <person name="Kwon K.K."/>
            <person name="Yang S.-H."/>
            <person name="Park M.-J."/>
        </authorList>
    </citation>
    <scope>NUCLEOTIDE SEQUENCE [LARGE SCALE GENOMIC DNA]</scope>
    <source>
        <strain evidence="3 4">MEBiC13590</strain>
    </source>
</reference>
<gene>
    <name evidence="3" type="ORF">HTY61_17040</name>
</gene>
<evidence type="ECO:0000259" key="2">
    <source>
        <dbReference type="Pfam" id="PF01266"/>
    </source>
</evidence>
<proteinExistence type="predicted"/>
<evidence type="ECO:0000256" key="1">
    <source>
        <dbReference type="ARBA" id="ARBA00023002"/>
    </source>
</evidence>
<feature type="domain" description="FAD dependent oxidoreductase" evidence="2">
    <location>
        <begin position="38"/>
        <end position="392"/>
    </location>
</feature>
<evidence type="ECO:0000313" key="3">
    <source>
        <dbReference type="EMBL" id="QKV20033.1"/>
    </source>
</evidence>
<dbReference type="Proteomes" id="UP000509367">
    <property type="component" value="Chromosome"/>
</dbReference>
<keyword evidence="1" id="KW-0560">Oxidoreductase</keyword>
<protein>
    <submittedName>
        <fullName evidence="3">FAD-binding oxidoreductase</fullName>
    </submittedName>
</protein>
<dbReference type="PANTHER" id="PTHR13847">
    <property type="entry name" value="SARCOSINE DEHYDROGENASE-RELATED"/>
    <property type="match status" value="1"/>
</dbReference>
<dbReference type="Gene3D" id="3.50.50.60">
    <property type="entry name" value="FAD/NAD(P)-binding domain"/>
    <property type="match status" value="1"/>
</dbReference>
<keyword evidence="4" id="KW-1185">Reference proteome</keyword>
<dbReference type="AlphaFoldDB" id="A0A6N1VHX5"/>
<dbReference type="Gene3D" id="3.30.9.10">
    <property type="entry name" value="D-Amino Acid Oxidase, subunit A, domain 2"/>
    <property type="match status" value="1"/>
</dbReference>
<dbReference type="RefSeq" id="WP_175277924.1">
    <property type="nucleotide sequence ID" value="NZ_CP054836.1"/>
</dbReference>
<sequence>MGSATSRVDVEMQGVLWARTSREVRVDAPALEADADVDLVVVGAGFAGLSIALHAAKAGLSVRVLEAGIVGVGASGRNGGYAVPHFPGALRPSQVEKLLGPKKGRKLVSLVAEGPGRMLEQIREYDIACDASQSGWAQPAHSRKALAKIRAVHDEWKALGVVVEWIDGADVQPTLGAHGYLAAWRNPTGTTVQPYALCQGLARAARSHGVVINERSPVSRVLREDGHPVVHCKGHRVTARQVVIATNGYTDNLTPGLEKAGINVRLYHCATEPLPPEILDTVLPQRTCFTDLRKSGGFSRCDADGRIICGGAVFSVPGAQAYGLAHARKRLYELFPQLRPHAPKFETYWEGYCSITDSYLPSFQVLDRDIYSLIGFSTRGVSLAQNVGRVVGEFAAGKCSLDDIPLEVVHGTRAISMHGVKTRVGRLIFPAYQAMDRFGLS</sequence>
<dbReference type="KEGG" id="orm:HTY61_17040"/>
<accession>A0A6N1VHX5</accession>
<organism evidence="3 4">
    <name type="scientific">Oricola thermophila</name>
    <dbReference type="NCBI Taxonomy" id="2742145"/>
    <lineage>
        <taxon>Bacteria</taxon>
        <taxon>Pseudomonadati</taxon>
        <taxon>Pseudomonadota</taxon>
        <taxon>Alphaproteobacteria</taxon>
        <taxon>Hyphomicrobiales</taxon>
        <taxon>Ahrensiaceae</taxon>
        <taxon>Oricola</taxon>
    </lineage>
</organism>
<dbReference type="GO" id="GO:0016491">
    <property type="term" value="F:oxidoreductase activity"/>
    <property type="evidence" value="ECO:0007669"/>
    <property type="project" value="UniProtKB-KW"/>
</dbReference>
<evidence type="ECO:0000313" key="4">
    <source>
        <dbReference type="Proteomes" id="UP000509367"/>
    </source>
</evidence>
<dbReference type="InterPro" id="IPR036188">
    <property type="entry name" value="FAD/NAD-bd_sf"/>
</dbReference>
<dbReference type="SUPFAM" id="SSF51905">
    <property type="entry name" value="FAD/NAD(P)-binding domain"/>
    <property type="match status" value="1"/>
</dbReference>
<name>A0A6N1VHX5_9HYPH</name>
<dbReference type="EMBL" id="CP054836">
    <property type="protein sequence ID" value="QKV20033.1"/>
    <property type="molecule type" value="Genomic_DNA"/>
</dbReference>